<feature type="transmembrane region" description="Helical" evidence="9">
    <location>
        <begin position="97"/>
        <end position="120"/>
    </location>
</feature>
<dbReference type="GO" id="GO:0022857">
    <property type="term" value="F:transmembrane transporter activity"/>
    <property type="evidence" value="ECO:0007669"/>
    <property type="project" value="InterPro"/>
</dbReference>
<protein>
    <submittedName>
        <fullName evidence="10">Branched-chain amino acid transport system permease protein</fullName>
    </submittedName>
</protein>
<dbReference type="InterPro" id="IPR052157">
    <property type="entry name" value="BCAA_transport_permease"/>
</dbReference>
<organism evidence="10 11">
    <name type="scientific">Xaviernesmea oryzae</name>
    <dbReference type="NCBI Taxonomy" id="464029"/>
    <lineage>
        <taxon>Bacteria</taxon>
        <taxon>Pseudomonadati</taxon>
        <taxon>Pseudomonadota</taxon>
        <taxon>Alphaproteobacteria</taxon>
        <taxon>Hyphomicrobiales</taxon>
        <taxon>Rhizobiaceae</taxon>
        <taxon>Rhizobium/Agrobacterium group</taxon>
        <taxon>Xaviernesmea</taxon>
    </lineage>
</organism>
<keyword evidence="3" id="KW-1003">Cell membrane</keyword>
<feature type="transmembrane region" description="Helical" evidence="9">
    <location>
        <begin position="271"/>
        <end position="291"/>
    </location>
</feature>
<feature type="transmembrane region" description="Helical" evidence="9">
    <location>
        <begin position="246"/>
        <end position="265"/>
    </location>
</feature>
<comment type="subcellular location">
    <subcellularLocation>
        <location evidence="1">Cell membrane</location>
        <topology evidence="1">Multi-pass membrane protein</topology>
    </subcellularLocation>
</comment>
<feature type="transmembrane region" description="Helical" evidence="9">
    <location>
        <begin position="218"/>
        <end position="239"/>
    </location>
</feature>
<gene>
    <name evidence="10" type="ORF">SAMN02982989_5533</name>
</gene>
<dbReference type="GO" id="GO:0006865">
    <property type="term" value="P:amino acid transport"/>
    <property type="evidence" value="ECO:0007669"/>
    <property type="project" value="UniProtKB-KW"/>
</dbReference>
<feature type="transmembrane region" description="Helical" evidence="9">
    <location>
        <begin position="63"/>
        <end position="85"/>
    </location>
</feature>
<dbReference type="GO" id="GO:0005886">
    <property type="term" value="C:plasma membrane"/>
    <property type="evidence" value="ECO:0007669"/>
    <property type="project" value="UniProtKB-SubCell"/>
</dbReference>
<evidence type="ECO:0000256" key="1">
    <source>
        <dbReference type="ARBA" id="ARBA00004651"/>
    </source>
</evidence>
<keyword evidence="4 9" id="KW-0812">Transmembrane</keyword>
<name>A0A1X7DL58_9HYPH</name>
<dbReference type="AlphaFoldDB" id="A0A1X7DL58"/>
<dbReference type="OrthoDB" id="9779023at2"/>
<keyword evidence="7 9" id="KW-0472">Membrane</keyword>
<evidence type="ECO:0000256" key="9">
    <source>
        <dbReference type="SAM" id="Phobius"/>
    </source>
</evidence>
<evidence type="ECO:0000256" key="5">
    <source>
        <dbReference type="ARBA" id="ARBA00022970"/>
    </source>
</evidence>
<keyword evidence="2" id="KW-0813">Transport</keyword>
<dbReference type="CDD" id="cd06582">
    <property type="entry name" value="TM_PBP1_LivH_like"/>
    <property type="match status" value="1"/>
</dbReference>
<dbReference type="Pfam" id="PF02653">
    <property type="entry name" value="BPD_transp_2"/>
    <property type="match status" value="1"/>
</dbReference>
<evidence type="ECO:0000256" key="7">
    <source>
        <dbReference type="ARBA" id="ARBA00023136"/>
    </source>
</evidence>
<evidence type="ECO:0000313" key="11">
    <source>
        <dbReference type="Proteomes" id="UP000192903"/>
    </source>
</evidence>
<dbReference type="Proteomes" id="UP000192903">
    <property type="component" value="Unassembled WGS sequence"/>
</dbReference>
<dbReference type="RefSeq" id="WP_085420926.1">
    <property type="nucleotide sequence ID" value="NZ_FXAF01000003.1"/>
</dbReference>
<keyword evidence="6 9" id="KW-1133">Transmembrane helix</keyword>
<accession>A0A1X7DL58</accession>
<sequence length="298" mass="31096">MPNLVEFLQSVVNGIGVGLIYGLVGIGFCVIYNASGIVNFAQGVFVMLGGMVCQALLTQFGIPLMLAVALTIPLVAISGMIMELVIVRPMMHRGATLFAIILATLAAQIMIERITLLTFGDRPRTYHEFTTGGPLKIGDIAIGYQLFWILGCGALLVLLLWLFFTRTRTGRALRACSQNREAAQLLGVPVARMMLISFALSAALGAVAGILVTPTQYTAYNVGTPFGVNGFIAAIIGGFGRAGGALAGGLLLGVLQALAIVALGAGFKNVAALSALLVVLLLFPNGLFAGFSRGAKAH</sequence>
<dbReference type="PANTHER" id="PTHR11795">
    <property type="entry name" value="BRANCHED-CHAIN AMINO ACID TRANSPORT SYSTEM PERMEASE PROTEIN LIVH"/>
    <property type="match status" value="1"/>
</dbReference>
<comment type="similarity">
    <text evidence="8">Belongs to the binding-protein-dependent transport system permease family. LivHM subfamily.</text>
</comment>
<feature type="transmembrane region" description="Helical" evidence="9">
    <location>
        <begin position="140"/>
        <end position="164"/>
    </location>
</feature>
<evidence type="ECO:0000313" key="10">
    <source>
        <dbReference type="EMBL" id="SMF17393.1"/>
    </source>
</evidence>
<evidence type="ECO:0000256" key="6">
    <source>
        <dbReference type="ARBA" id="ARBA00022989"/>
    </source>
</evidence>
<dbReference type="PANTHER" id="PTHR11795:SF450">
    <property type="entry name" value="ABC TRANSPORTER PERMEASE PROTEIN"/>
    <property type="match status" value="1"/>
</dbReference>
<dbReference type="EMBL" id="FXAF01000003">
    <property type="protein sequence ID" value="SMF17393.1"/>
    <property type="molecule type" value="Genomic_DNA"/>
</dbReference>
<reference evidence="11" key="1">
    <citation type="submission" date="2017-04" db="EMBL/GenBank/DDBJ databases">
        <authorList>
            <person name="Varghese N."/>
            <person name="Submissions S."/>
        </authorList>
    </citation>
    <scope>NUCLEOTIDE SEQUENCE [LARGE SCALE GENOMIC DNA]</scope>
    <source>
        <strain evidence="11">B4P</strain>
    </source>
</reference>
<keyword evidence="5" id="KW-0029">Amino-acid transport</keyword>
<proteinExistence type="inferred from homology"/>
<evidence type="ECO:0000256" key="4">
    <source>
        <dbReference type="ARBA" id="ARBA00022692"/>
    </source>
</evidence>
<evidence type="ECO:0000256" key="3">
    <source>
        <dbReference type="ARBA" id="ARBA00022475"/>
    </source>
</evidence>
<feature type="transmembrane region" description="Helical" evidence="9">
    <location>
        <begin position="39"/>
        <end position="57"/>
    </location>
</feature>
<feature type="transmembrane region" description="Helical" evidence="9">
    <location>
        <begin position="185"/>
        <end position="212"/>
    </location>
</feature>
<feature type="transmembrane region" description="Helical" evidence="9">
    <location>
        <begin position="12"/>
        <end position="32"/>
    </location>
</feature>
<keyword evidence="11" id="KW-1185">Reference proteome</keyword>
<evidence type="ECO:0000256" key="8">
    <source>
        <dbReference type="ARBA" id="ARBA00037998"/>
    </source>
</evidence>
<dbReference type="InterPro" id="IPR001851">
    <property type="entry name" value="ABC_transp_permease"/>
</dbReference>
<evidence type="ECO:0000256" key="2">
    <source>
        <dbReference type="ARBA" id="ARBA00022448"/>
    </source>
</evidence>
<dbReference type="STRING" id="464029.SAMN02982989_5533"/>